<feature type="transmembrane region" description="Helical" evidence="9">
    <location>
        <begin position="64"/>
        <end position="84"/>
    </location>
</feature>
<dbReference type="PROSITE" id="PS51257">
    <property type="entry name" value="PROKAR_LIPOPROTEIN"/>
    <property type="match status" value="1"/>
</dbReference>
<keyword evidence="12" id="KW-1185">Reference proteome</keyword>
<dbReference type="InterPro" id="IPR044851">
    <property type="entry name" value="Wax_synthase"/>
</dbReference>
<protein>
    <submittedName>
        <fullName evidence="11">Long-chain-alcohol O-fatty-acyltransferase-like</fullName>
    </submittedName>
</protein>
<keyword evidence="3" id="KW-0808">Transferase</keyword>
<evidence type="ECO:0000256" key="6">
    <source>
        <dbReference type="ARBA" id="ARBA00023098"/>
    </source>
</evidence>
<dbReference type="PANTHER" id="PTHR31595">
    <property type="entry name" value="LONG-CHAIN-ALCOHOL O-FATTY-ACYLTRANSFERASE 3-RELATED"/>
    <property type="match status" value="1"/>
</dbReference>
<evidence type="ECO:0000256" key="2">
    <source>
        <dbReference type="ARBA" id="ARBA00007282"/>
    </source>
</evidence>
<gene>
    <name evidence="11" type="ORF">AAHA92_29808</name>
</gene>
<comment type="caution">
    <text evidence="11">The sequence shown here is derived from an EMBL/GenBank/DDBJ whole genome shotgun (WGS) entry which is preliminary data.</text>
</comment>
<evidence type="ECO:0000256" key="4">
    <source>
        <dbReference type="ARBA" id="ARBA00022692"/>
    </source>
</evidence>
<dbReference type="PANTHER" id="PTHR31595:SF38">
    <property type="entry name" value="MBOAT (MEMBRANE BOUND O-ACYL TRANSFERASE) FAMILY PROTEIN"/>
    <property type="match status" value="1"/>
</dbReference>
<feature type="domain" description="Wax synthase" evidence="10">
    <location>
        <begin position="193"/>
        <end position="276"/>
    </location>
</feature>
<evidence type="ECO:0000313" key="12">
    <source>
        <dbReference type="Proteomes" id="UP001567538"/>
    </source>
</evidence>
<feature type="transmembrane region" description="Helical" evidence="9">
    <location>
        <begin position="12"/>
        <end position="33"/>
    </location>
</feature>
<dbReference type="Pfam" id="PF13813">
    <property type="entry name" value="MBOAT_2"/>
    <property type="match status" value="1"/>
</dbReference>
<dbReference type="EMBL" id="JBEAFC010000011">
    <property type="protein sequence ID" value="KAL1537276.1"/>
    <property type="molecule type" value="Genomic_DNA"/>
</dbReference>
<evidence type="ECO:0000256" key="1">
    <source>
        <dbReference type="ARBA" id="ARBA00004141"/>
    </source>
</evidence>
<reference evidence="11 12" key="1">
    <citation type="submission" date="2024-06" db="EMBL/GenBank/DDBJ databases">
        <title>A chromosome level genome sequence of Diviner's sage (Salvia divinorum).</title>
        <authorList>
            <person name="Ford S.A."/>
            <person name="Ro D.-K."/>
            <person name="Ness R.W."/>
            <person name="Phillips M.A."/>
        </authorList>
    </citation>
    <scope>NUCLEOTIDE SEQUENCE [LARGE SCALE GENOMIC DNA]</scope>
    <source>
        <strain evidence="11">SAF-2024a</strain>
        <tissue evidence="11">Leaf</tissue>
    </source>
</reference>
<dbReference type="GO" id="GO:0016746">
    <property type="term" value="F:acyltransferase activity"/>
    <property type="evidence" value="ECO:0007669"/>
    <property type="project" value="UniProtKB-KW"/>
</dbReference>
<proteinExistence type="inferred from homology"/>
<organism evidence="11 12">
    <name type="scientific">Salvia divinorum</name>
    <name type="common">Maria pastora</name>
    <name type="synonym">Diviner's sage</name>
    <dbReference type="NCBI Taxonomy" id="28513"/>
    <lineage>
        <taxon>Eukaryota</taxon>
        <taxon>Viridiplantae</taxon>
        <taxon>Streptophyta</taxon>
        <taxon>Embryophyta</taxon>
        <taxon>Tracheophyta</taxon>
        <taxon>Spermatophyta</taxon>
        <taxon>Magnoliopsida</taxon>
        <taxon>eudicotyledons</taxon>
        <taxon>Gunneridae</taxon>
        <taxon>Pentapetalae</taxon>
        <taxon>asterids</taxon>
        <taxon>lamiids</taxon>
        <taxon>Lamiales</taxon>
        <taxon>Lamiaceae</taxon>
        <taxon>Nepetoideae</taxon>
        <taxon>Mentheae</taxon>
        <taxon>Salviinae</taxon>
        <taxon>Salvia</taxon>
        <taxon>Salvia subgen. Calosphace</taxon>
    </lineage>
</organism>
<keyword evidence="4 9" id="KW-0812">Transmembrane</keyword>
<sequence>MEIDMKEEIYNFIMVWFTVGISSCYCYVITKLVRKGTPRFLLFLPVLYLLFSLPLYLKALIFNIPVSFFVAWLTPFKLLLLVFGTGPLSNPSLSHTHFVTISCFPIKLKKPTTKPNDQNSGTLNINLAFLTHYAIKVFLFLLLTIVEYSKHMIPQMLNSFLICIYSYLALEVSLGAFAIVARTLLGIDADHPFDHPYLSTSLQDFWGRRWNRVASSCLKSTVFFPFLNGTSRVLGRKWAAISASVVTFIVSDVMHEIVFYYMDRVRFGWGVPTFFIFQGICVVIESTIKKKMKVALRLPQRVIGPLVFVFVIITFMLLVMPELLEHRVDDRVLGEYVALAQFLRIRD</sequence>
<evidence type="ECO:0000313" key="11">
    <source>
        <dbReference type="EMBL" id="KAL1537276.1"/>
    </source>
</evidence>
<feature type="transmembrane region" description="Helical" evidence="9">
    <location>
        <begin position="267"/>
        <end position="288"/>
    </location>
</feature>
<keyword evidence="8" id="KW-0012">Acyltransferase</keyword>
<feature type="transmembrane region" description="Helical" evidence="9">
    <location>
        <begin position="300"/>
        <end position="320"/>
    </location>
</feature>
<keyword evidence="6" id="KW-0443">Lipid metabolism</keyword>
<feature type="transmembrane region" description="Helical" evidence="9">
    <location>
        <begin position="160"/>
        <end position="181"/>
    </location>
</feature>
<feature type="transmembrane region" description="Helical" evidence="9">
    <location>
        <begin position="125"/>
        <end position="148"/>
    </location>
</feature>
<evidence type="ECO:0000256" key="3">
    <source>
        <dbReference type="ARBA" id="ARBA00022679"/>
    </source>
</evidence>
<comment type="subcellular location">
    <subcellularLocation>
        <location evidence="1">Membrane</location>
        <topology evidence="1">Multi-pass membrane protein</topology>
    </subcellularLocation>
</comment>
<dbReference type="GO" id="GO:0006629">
    <property type="term" value="P:lipid metabolic process"/>
    <property type="evidence" value="ECO:0007669"/>
    <property type="project" value="UniProtKB-KW"/>
</dbReference>
<evidence type="ECO:0000256" key="7">
    <source>
        <dbReference type="ARBA" id="ARBA00023136"/>
    </source>
</evidence>
<keyword evidence="7 9" id="KW-0472">Membrane</keyword>
<accession>A0ABD1FZK6</accession>
<evidence type="ECO:0000259" key="10">
    <source>
        <dbReference type="Pfam" id="PF13813"/>
    </source>
</evidence>
<feature type="transmembrane region" description="Helical" evidence="9">
    <location>
        <begin position="239"/>
        <end position="261"/>
    </location>
</feature>
<evidence type="ECO:0000256" key="9">
    <source>
        <dbReference type="SAM" id="Phobius"/>
    </source>
</evidence>
<name>A0ABD1FZK6_SALDI</name>
<evidence type="ECO:0000256" key="8">
    <source>
        <dbReference type="ARBA" id="ARBA00023315"/>
    </source>
</evidence>
<dbReference type="InterPro" id="IPR032805">
    <property type="entry name" value="Wax_synthase_dom"/>
</dbReference>
<dbReference type="AlphaFoldDB" id="A0ABD1FZK6"/>
<evidence type="ECO:0000256" key="5">
    <source>
        <dbReference type="ARBA" id="ARBA00022989"/>
    </source>
</evidence>
<keyword evidence="5 9" id="KW-1133">Transmembrane helix</keyword>
<feature type="transmembrane region" description="Helical" evidence="9">
    <location>
        <begin position="39"/>
        <end position="57"/>
    </location>
</feature>
<comment type="similarity">
    <text evidence="2">Belongs to the wax synthase family.</text>
</comment>
<dbReference type="GO" id="GO:0016020">
    <property type="term" value="C:membrane"/>
    <property type="evidence" value="ECO:0007669"/>
    <property type="project" value="UniProtKB-SubCell"/>
</dbReference>
<dbReference type="Proteomes" id="UP001567538">
    <property type="component" value="Unassembled WGS sequence"/>
</dbReference>